<feature type="domain" description="CoA carboxyltransferase C-terminal" evidence="24">
    <location>
        <begin position="2555"/>
        <end position="2791"/>
    </location>
</feature>
<dbReference type="Gene3D" id="3.90.226.10">
    <property type="entry name" value="2-enoyl-CoA Hydratase, Chain A, domain 1"/>
    <property type="match status" value="2"/>
</dbReference>
<keyword evidence="13" id="KW-0092">Biotin</keyword>
<evidence type="ECO:0000256" key="12">
    <source>
        <dbReference type="ARBA" id="ARBA00023136"/>
    </source>
</evidence>
<dbReference type="InterPro" id="IPR025875">
    <property type="entry name" value="Leu-rich_rpt_4"/>
</dbReference>
<dbReference type="PROSITE" id="PS50989">
    <property type="entry name" value="COA_CT_CTER"/>
    <property type="match status" value="1"/>
</dbReference>
<evidence type="ECO:0000256" key="16">
    <source>
        <dbReference type="PROSITE-ProRule" id="PRU10141"/>
    </source>
</evidence>
<organism evidence="26 27">
    <name type="scientific">Planoprotostelium fungivorum</name>
    <dbReference type="NCBI Taxonomy" id="1890364"/>
    <lineage>
        <taxon>Eukaryota</taxon>
        <taxon>Amoebozoa</taxon>
        <taxon>Evosea</taxon>
        <taxon>Variosea</taxon>
        <taxon>Cavosteliida</taxon>
        <taxon>Cavosteliaceae</taxon>
        <taxon>Planoprotostelium</taxon>
    </lineage>
</organism>
<reference evidence="26 27" key="1">
    <citation type="journal article" date="2018" name="Genome Biol. Evol.">
        <title>Multiple Roots of Fruiting Body Formation in Amoebozoa.</title>
        <authorList>
            <person name="Hillmann F."/>
            <person name="Forbes G."/>
            <person name="Novohradska S."/>
            <person name="Ferling I."/>
            <person name="Riege K."/>
            <person name="Groth M."/>
            <person name="Westermann M."/>
            <person name="Marz M."/>
            <person name="Spaller T."/>
            <person name="Winckler T."/>
            <person name="Schaap P."/>
            <person name="Glockner G."/>
        </authorList>
    </citation>
    <scope>NUCLEOTIDE SEQUENCE [LARGE SCALE GENOMIC DNA]</scope>
    <source>
        <strain evidence="26 27">Jena</strain>
    </source>
</reference>
<keyword evidence="11 15" id="KW-0067">ATP-binding</keyword>
<keyword evidence="10 15" id="KW-0547">Nucleotide-binding</keyword>
<name>A0A2P6NPU4_9EUKA</name>
<dbReference type="InterPro" id="IPR034733">
    <property type="entry name" value="AcCoA_carboxyl_beta"/>
</dbReference>
<dbReference type="GO" id="GO:0009249">
    <property type="term" value="P:protein lipoylation"/>
    <property type="evidence" value="ECO:0007669"/>
    <property type="project" value="InterPro"/>
</dbReference>
<keyword evidence="18" id="KW-0812">Transmembrane</keyword>
<dbReference type="GO" id="GO:0004672">
    <property type="term" value="F:protein kinase activity"/>
    <property type="evidence" value="ECO:0007669"/>
    <property type="project" value="InterPro"/>
</dbReference>
<evidence type="ECO:0000256" key="19">
    <source>
        <dbReference type="SAM" id="SignalP"/>
    </source>
</evidence>
<dbReference type="SUPFAM" id="SSF56112">
    <property type="entry name" value="Protein kinase-like (PK-like)"/>
    <property type="match status" value="1"/>
</dbReference>
<dbReference type="STRING" id="1890364.A0A2P6NPU4"/>
<dbReference type="InterPro" id="IPR045864">
    <property type="entry name" value="aa-tRNA-synth_II/BPL/LPL"/>
</dbReference>
<dbReference type="Proteomes" id="UP000241769">
    <property type="component" value="Unassembled WGS sequence"/>
</dbReference>
<dbReference type="Pfam" id="PF00364">
    <property type="entry name" value="Biotin_lipoyl"/>
    <property type="match status" value="1"/>
</dbReference>
<dbReference type="EMBL" id="MDYQ01000037">
    <property type="protein sequence ID" value="PRP85977.1"/>
    <property type="molecule type" value="Genomic_DNA"/>
</dbReference>
<dbReference type="InterPro" id="IPR019491">
    <property type="entry name" value="Lipoate_protein_ligase_C"/>
</dbReference>
<evidence type="ECO:0000259" key="22">
    <source>
        <dbReference type="PROSITE" id="PS50975"/>
    </source>
</evidence>
<dbReference type="PROSITE" id="PS50975">
    <property type="entry name" value="ATP_GRASP"/>
    <property type="match status" value="1"/>
</dbReference>
<dbReference type="InterPro" id="IPR011761">
    <property type="entry name" value="ATP-grasp"/>
</dbReference>
<keyword evidence="19" id="KW-0732">Signal</keyword>
<keyword evidence="12 18" id="KW-0472">Membrane</keyword>
<dbReference type="InterPro" id="IPR005482">
    <property type="entry name" value="Biotin_COase_C"/>
</dbReference>
<feature type="domain" description="Protein kinase" evidence="20">
    <location>
        <begin position="965"/>
        <end position="1200"/>
    </location>
</feature>
<dbReference type="Pfam" id="PF10437">
    <property type="entry name" value="Lip_prot_lig_C"/>
    <property type="match status" value="1"/>
</dbReference>
<gene>
    <name evidence="26" type="ORF">PROFUN_06099</name>
</gene>
<evidence type="ECO:0000256" key="18">
    <source>
        <dbReference type="SAM" id="Phobius"/>
    </source>
</evidence>
<dbReference type="SMART" id="SM00369">
    <property type="entry name" value="LRR_TYP"/>
    <property type="match status" value="10"/>
</dbReference>
<dbReference type="InterPro" id="IPR016185">
    <property type="entry name" value="PreATP-grasp_dom_sf"/>
</dbReference>
<dbReference type="InterPro" id="IPR000089">
    <property type="entry name" value="Biotin_lipoyl"/>
</dbReference>
<dbReference type="PANTHER" id="PTHR48056:SF81">
    <property type="entry name" value="RECEPTOR PROTEIN-TYROSINE KINASE CEPR1"/>
    <property type="match status" value="1"/>
</dbReference>
<dbReference type="SUPFAM" id="SSF51230">
    <property type="entry name" value="Single hybrid motif"/>
    <property type="match status" value="1"/>
</dbReference>
<dbReference type="EC" id="6.3.1.20" evidence="6"/>
<dbReference type="NCBIfam" id="TIGR00545">
    <property type="entry name" value="lipoyltrans"/>
    <property type="match status" value="1"/>
</dbReference>
<dbReference type="Pfam" id="PF21948">
    <property type="entry name" value="LplA-B_cat"/>
    <property type="match status" value="1"/>
</dbReference>
<dbReference type="SUPFAM" id="SSF51246">
    <property type="entry name" value="Rudiment single hybrid motif"/>
    <property type="match status" value="1"/>
</dbReference>
<dbReference type="PANTHER" id="PTHR48056">
    <property type="entry name" value="LRR RECEPTOR-LIKE SERINE/THREONINE-PROTEIN KINASE-RELATED"/>
    <property type="match status" value="1"/>
</dbReference>
<dbReference type="CDD" id="cd06850">
    <property type="entry name" value="biotinyl_domain"/>
    <property type="match status" value="1"/>
</dbReference>
<dbReference type="Gene3D" id="3.30.930.10">
    <property type="entry name" value="Bira Bifunctional Protein, Domain 2"/>
    <property type="match status" value="1"/>
</dbReference>
<evidence type="ECO:0000256" key="13">
    <source>
        <dbReference type="ARBA" id="ARBA00023267"/>
    </source>
</evidence>
<evidence type="ECO:0000313" key="26">
    <source>
        <dbReference type="EMBL" id="PRP85977.1"/>
    </source>
</evidence>
<feature type="region of interest" description="Disordered" evidence="17">
    <location>
        <begin position="1209"/>
        <end position="1231"/>
    </location>
</feature>
<evidence type="ECO:0000259" key="24">
    <source>
        <dbReference type="PROSITE" id="PS50989"/>
    </source>
</evidence>
<protein>
    <recommendedName>
        <fullName evidence="6">lipoate--protein ligase</fullName>
        <ecNumber evidence="6">6.3.1.20</ecNumber>
    </recommendedName>
</protein>
<dbReference type="InterPro" id="IPR011054">
    <property type="entry name" value="Rudment_hybrid_motif"/>
</dbReference>
<dbReference type="SUPFAM" id="SSF52058">
    <property type="entry name" value="L domain-like"/>
    <property type="match status" value="2"/>
</dbReference>
<dbReference type="InterPro" id="IPR001882">
    <property type="entry name" value="Biotin_BS"/>
</dbReference>
<comment type="cofactor">
    <cofactor evidence="1">
        <name>Mn(2+)</name>
        <dbReference type="ChEBI" id="CHEBI:29035"/>
    </cofactor>
</comment>
<dbReference type="FunFam" id="3.80.10.10:FF:000041">
    <property type="entry name" value="LRR receptor-like serine/threonine-protein kinase ERECTA"/>
    <property type="match status" value="1"/>
</dbReference>
<keyword evidence="7" id="KW-0436">Ligase</keyword>
<dbReference type="InterPro" id="IPR029045">
    <property type="entry name" value="ClpP/crotonase-like_dom_sf"/>
</dbReference>
<dbReference type="InterPro" id="IPR004143">
    <property type="entry name" value="BPL_LPL_catalytic"/>
</dbReference>
<feature type="domain" description="Lipoyl-binding" evidence="21">
    <location>
        <begin position="2208"/>
        <end position="2286"/>
    </location>
</feature>
<feature type="domain" description="ATP-grasp" evidence="22">
    <location>
        <begin position="1863"/>
        <end position="2057"/>
    </location>
</feature>
<evidence type="ECO:0000259" key="20">
    <source>
        <dbReference type="PROSITE" id="PS50011"/>
    </source>
</evidence>
<comment type="cofactor">
    <cofactor evidence="2">
        <name>biotin</name>
        <dbReference type="ChEBI" id="CHEBI:57586"/>
    </cofactor>
</comment>
<comment type="pathway">
    <text evidence="4">Protein modification; protein lipoylation via exogenous pathway; protein N(6)-(lipoyl)lysine from lipoate: step 1/2.</text>
</comment>
<dbReference type="PROSITE" id="PS00867">
    <property type="entry name" value="CPSASE_2"/>
    <property type="match status" value="1"/>
</dbReference>
<dbReference type="Gene3D" id="3.80.10.10">
    <property type="entry name" value="Ribonuclease Inhibitor"/>
    <property type="match status" value="6"/>
</dbReference>
<dbReference type="InterPro" id="IPR011764">
    <property type="entry name" value="Biotin_carboxylation_dom"/>
</dbReference>
<evidence type="ECO:0000313" key="27">
    <source>
        <dbReference type="Proteomes" id="UP000241769"/>
    </source>
</evidence>
<evidence type="ECO:0000256" key="4">
    <source>
        <dbReference type="ARBA" id="ARBA00005124"/>
    </source>
</evidence>
<proteinExistence type="inferred from homology"/>
<accession>A0A2P6NPU4</accession>
<dbReference type="InterPro" id="IPR001245">
    <property type="entry name" value="Ser-Thr/Tyr_kinase_cat_dom"/>
</dbReference>
<dbReference type="SUPFAM" id="SSF52440">
    <property type="entry name" value="PreATP-grasp domain"/>
    <property type="match status" value="1"/>
</dbReference>
<dbReference type="SUPFAM" id="SSF56059">
    <property type="entry name" value="Glutathione synthetase ATP-binding domain-like"/>
    <property type="match status" value="1"/>
</dbReference>
<dbReference type="FunFam" id="3.80.10.10:FF:000095">
    <property type="entry name" value="LRR receptor-like serine/threonine-protein kinase GSO1"/>
    <property type="match status" value="1"/>
</dbReference>
<dbReference type="UniPathway" id="UPA00537">
    <property type="reaction ID" value="UER00594"/>
</dbReference>
<evidence type="ECO:0000256" key="14">
    <source>
        <dbReference type="ARBA" id="ARBA00048037"/>
    </source>
</evidence>
<dbReference type="InParanoid" id="A0A2P6NPU4"/>
<dbReference type="Gene3D" id="1.10.510.10">
    <property type="entry name" value="Transferase(Phosphotransferase) domain 1"/>
    <property type="match status" value="1"/>
</dbReference>
<dbReference type="SMART" id="SM00364">
    <property type="entry name" value="LRR_BAC"/>
    <property type="match status" value="5"/>
</dbReference>
<evidence type="ECO:0000259" key="21">
    <source>
        <dbReference type="PROSITE" id="PS50968"/>
    </source>
</evidence>
<dbReference type="Pfam" id="PF00289">
    <property type="entry name" value="Biotin_carb_N"/>
    <property type="match status" value="1"/>
</dbReference>
<sequence length="2810" mass="312308">MQPTLLLLLLCWGYYVQADNPLVTTALKDLYQSTGGAHWKNNTGWMSDSSYCEWYGIYCPPEGSGQFAVLLLDNNNLDGVLPSSLEAANFFIPYISAADNKLRGRLPQIFGSTFRGCNLSRNAFEGEVPSSIYTPTTLQAVRLSGNFFQGPLPIPTQAKGLLQLDLSYNLFEGKIKTFLSINDWTGTIPEVFQEFPGLIYLDLRTNQLQGQLPSSLGGLVDLTYLDLSQNQLFGPIPSVWHDLTSLQFLNVYSNVLSGEIPAFLGNFSQLGLLDLSMNFFTGSIPNSIGNLTHLQALRLHSNHLTGTIPDGVYQLTNIIELSLNNNNLTGTIGDLSNLKRMWFCEFSSHSYNRLNGSFPSSASSLPSLLYLVLTSNQLTGAIPDTWTTDLKLSLLDLSNNQFSGGLPLSFSKLGSLRVLNLAGNILSGGIDMMENMTSLNSIDISRNRFSGEVYFNVFLNMQNLVSISISQNQFVGKIPYNYSLSAPLRSIDVSSNQFSGALLDDTKYLVNLQSVNFSNNALYGAVPAQLAYLTELQSIDISYNKISGVVPALAGLNKLRVLRCNGNRFNGELTPSFGTLSQLTELSANGNNLTLSDFGVIARLENLKILDLSNNSISGQFVDDMSKMKSLDTIDLSDNQIPGPIKGLNELRNLRMIKLNNNRLSGKLPFFQSDPDSIDLSHNLLEGDLTNIATLSSISSLNLSCNAFSGNIPSLISQSKLKYLNVSNNRISGLPNDLSKLTSLETIDVSYNQIEGIIPNLDLIQHPKLSLVHLQNNRANNGSLMGRISLNQSRCDMSNNSFECPVDPVTYQACNITCTVSDRTTQTVRLSALVAHDQNLLDRIATSLNISVNRLAYTSGDTLDLIISPPGPQDINQGSANYTASLLSLRSSQISGISHVEWPIQPRDGLSTSAKAGIIVGAIVFAILLAGGAAYFFIFYRRKSKKRAQRKMMLLTLDRLLLKDVIVQDIIGQGNFGSVYRGQWNGATVAIKGVKNENDFQDNQFKEEILLLQKLNHPNVVRLLGVILLNDSTLNMVLEFAENGSLDVFLKKNRDNMATETLLFMVMDLSQDLASRNLLLDGAMNVKISDFGLSKEDNIYNTSSTTIPYRWAAPEVIEDRTSTLQSDVWSFGVVVWEIFTGALVPYRALTNKEVSEQVPKGLRLHEPEACPPAMWEIVLDCWSMEPSKRPTFEAIRSRFMSQFEDRVTHRNISTPRSRDQSSNGGNKVSHGGYVIPAEGNEVPGGGYVIPPAIGDGSSDVELVVYTPNKNTNPTASAMEEGVHSHYQAAERENRYSFGPQITSHQTPYEHVVLVMHRLAGRLQSKRFFSTATDRPIRILVSQSNDPIFNLATEEWLFYSGDINKQTLYLWRNAPTNPWKECHLQKMKEDNVTLARRYSGGGAVYQDLGNTCFTFLSSKEKMNKDKNSEIILSALKKFNIEGMASGRNDLLVEGKKVSGSAYKNSGNRSLHHGTLLIDVNMDHLSHYLNVNKLKLKSKGVDSVKSRVVNLKELNKEVNHDSLSVALIETFKNQHGSQYLQIETLSTEALKKEELLNKSYQELSDWEWRYGGTPHFEHNFETRFDWGLFDVYIDAQKGRISRIKVFSDCLVPQIVEEVERCLLNERYDQDGIDNAMNRAHQELEKSNIEATHQIRELRDWIKSSLDAFVEEKFNSVRYKQKKEALELAVATSSGTVADVAQKFGPQPDNFVNTFFNGAVRPGLNEKSCDTPPTPNYTTTQMKEEGRLFRRVLIANRGEIAIRIARTCRLLNLPTLGIFTSEDSNSKHNQEVDHSVCISDGALNGYLDIEKIIKVARENGIDAIHPGYGLLSESPRFAEACEKAGITWIGPRSEVMNLLGSKTSATRVAKEEKIPTVDSLTGSQKGGVTLADVKNFVREVGFPVMIKAVYGGGGKGMRVIEGEEGMEDLYHSCQREASSSFGDASLFVERYVQMMGDKKGNVLSLGERDCSLQWKHQKMIEIAPAPFLSEELRSRMEEAAVRLSKRSGVDNAVTIEFLVSKEEEQFYFMEVNPRIQVEHTITEEIHPGLDLIQCQFLSAAGISLNYLKDTLVKRGMYHAIQSRVSVRSDGVIHLYKEPSGPGIRVDGCGYQNMKVSPFFDPLIMKVITRSDTFPSCLIKMKSALLDSLVEGVDTNLELLINIVERQEVKTYDVNTSFITHHWDALQHTNESMKRRHTKDKTKIPVISQRSEGLERMKKDVEVIAAKSGASVSKIQVKKGQRVKKGQVLLTLSAMKMETSIRSTMDATIDGVVVREGDTVQPGQIMIEEMQKRRREAMKMGGERGTSRQRQQGKLNVRQRMMHLLDRSINSEEPRSLTIDDEAEIIPHDTFIELGSFAGQTNKKGFTAANNVSGRGRVGGRWVMISGDDFTVRDGSRHRKSVYTEQMAWTLRIPLVRLLDGSSGGGSVATYINMGYSYVPMLPGFHSTMAMLSEVPICCALLGPVVGLGALKAMVCHFSVMVSGLSQMFVAGPPVVIKATGENLDKNQLGGAQIHGTNGSVDQVVESEKEAFEHIRRFLSFMPSNVWQLPSRDTKSQDPPNRREEGLLSIIPKGKNQTFDVRKLIEMIVDRDTFFEIGQSWGHPAVVGLARIDGYSVGVIASDSTFYGGALTSLACEKLRRHIEVCDLFRLPLINVVDMPGFLVGSESERTSVIRQGSKLISSLFSSRVPQYSIIVRRAFGVAGAALLNNRRPNIRVAWPSGNWGSLPLEGGVEAAFKTELESIRDPQLREQRVRELNRKLNALEDPFNSAEHFDVEEIIDPRDSRRFISSWLELVYSALSVDQLGPRSPTFKL</sequence>
<dbReference type="PROSITE" id="PS51733">
    <property type="entry name" value="BPL_LPL_CATALYTIC"/>
    <property type="match status" value="1"/>
</dbReference>
<dbReference type="FunFam" id="3.30.1490.20:FF:000003">
    <property type="entry name" value="acetyl-CoA carboxylase isoform X1"/>
    <property type="match status" value="1"/>
</dbReference>
<feature type="signal peptide" evidence="19">
    <location>
        <begin position="1"/>
        <end position="18"/>
    </location>
</feature>
<dbReference type="SUPFAM" id="SSF52096">
    <property type="entry name" value="ClpP/crotonase"/>
    <property type="match status" value="2"/>
</dbReference>
<comment type="similarity">
    <text evidence="5">Belongs to the LplA family.</text>
</comment>
<dbReference type="SUPFAM" id="SSF82649">
    <property type="entry name" value="SufE/NifU"/>
    <property type="match status" value="1"/>
</dbReference>
<dbReference type="Gene3D" id="3.30.390.50">
    <property type="entry name" value="CO dehydrogenase flavoprotein, C-terminal domain"/>
    <property type="match status" value="1"/>
</dbReference>
<dbReference type="GO" id="GO:0016979">
    <property type="term" value="F:lipoate-protein ligase activity"/>
    <property type="evidence" value="ECO:0007669"/>
    <property type="project" value="UniProtKB-EC"/>
</dbReference>
<dbReference type="SUPFAM" id="SSF55681">
    <property type="entry name" value="Class II aaRS and biotin synthetases"/>
    <property type="match status" value="1"/>
</dbReference>
<dbReference type="InterPro" id="IPR000719">
    <property type="entry name" value="Prot_kinase_dom"/>
</dbReference>
<dbReference type="PROSITE" id="PS00107">
    <property type="entry name" value="PROTEIN_KINASE_ATP"/>
    <property type="match status" value="1"/>
</dbReference>
<evidence type="ECO:0000256" key="6">
    <source>
        <dbReference type="ARBA" id="ARBA00012367"/>
    </source>
</evidence>
<evidence type="ECO:0000256" key="8">
    <source>
        <dbReference type="ARBA" id="ARBA00022614"/>
    </source>
</evidence>
<feature type="transmembrane region" description="Helical" evidence="18">
    <location>
        <begin position="916"/>
        <end position="940"/>
    </location>
</feature>
<feature type="chain" id="PRO_5015197202" description="lipoate--protein ligase" evidence="19">
    <location>
        <begin position="19"/>
        <end position="2810"/>
    </location>
</feature>
<dbReference type="PROSITE" id="PS51450">
    <property type="entry name" value="LRR"/>
    <property type="match status" value="1"/>
</dbReference>
<dbReference type="InterPro" id="IPR050647">
    <property type="entry name" value="Plant_LRR-RLKs"/>
</dbReference>
<dbReference type="InterPro" id="IPR011053">
    <property type="entry name" value="Single_hybrid_motif"/>
</dbReference>
<feature type="transmembrane region" description="Helical" evidence="18">
    <location>
        <begin position="1128"/>
        <end position="1149"/>
    </location>
</feature>
<dbReference type="OrthoDB" id="25766at2759"/>
<dbReference type="PROSITE" id="PS50979">
    <property type="entry name" value="BC"/>
    <property type="match status" value="1"/>
</dbReference>
<dbReference type="CDD" id="cd00192">
    <property type="entry name" value="PTKc"/>
    <property type="match status" value="1"/>
</dbReference>
<dbReference type="GO" id="GO:0046872">
    <property type="term" value="F:metal ion binding"/>
    <property type="evidence" value="ECO:0007669"/>
    <property type="project" value="InterPro"/>
</dbReference>
<feature type="domain" description="Biotin carboxylation" evidence="23">
    <location>
        <begin position="1745"/>
        <end position="2180"/>
    </location>
</feature>
<keyword evidence="9" id="KW-0677">Repeat</keyword>
<dbReference type="PROSITE" id="PS50968">
    <property type="entry name" value="BIOTINYL_LIPOYL"/>
    <property type="match status" value="1"/>
</dbReference>
<dbReference type="GO" id="GO:0005524">
    <property type="term" value="F:ATP binding"/>
    <property type="evidence" value="ECO:0007669"/>
    <property type="project" value="UniProtKB-UniRule"/>
</dbReference>
<evidence type="ECO:0000256" key="3">
    <source>
        <dbReference type="ARBA" id="ARBA00005085"/>
    </source>
</evidence>
<feature type="binding site" evidence="16">
    <location>
        <position position="992"/>
    </location>
    <ligand>
        <name>ATP</name>
        <dbReference type="ChEBI" id="CHEBI:30616"/>
    </ligand>
</feature>
<dbReference type="InterPro" id="IPR005479">
    <property type="entry name" value="CPAse_ATP-bd"/>
</dbReference>
<evidence type="ECO:0000256" key="9">
    <source>
        <dbReference type="ARBA" id="ARBA00022737"/>
    </source>
</evidence>
<dbReference type="PROSITE" id="PS00188">
    <property type="entry name" value="BIOTIN"/>
    <property type="match status" value="1"/>
</dbReference>
<dbReference type="Pfam" id="PF07714">
    <property type="entry name" value="PK_Tyr_Ser-Thr"/>
    <property type="match status" value="1"/>
</dbReference>
<evidence type="ECO:0000259" key="23">
    <source>
        <dbReference type="PROSITE" id="PS50979"/>
    </source>
</evidence>
<evidence type="ECO:0000256" key="7">
    <source>
        <dbReference type="ARBA" id="ARBA00022598"/>
    </source>
</evidence>
<keyword evidence="27" id="KW-1185">Reference proteome</keyword>
<comment type="caution">
    <text evidence="26">The sequence shown here is derived from an EMBL/GenBank/DDBJ whole genome shotgun (WGS) entry which is preliminary data.</text>
</comment>
<dbReference type="InterPro" id="IPR003591">
    <property type="entry name" value="Leu-rich_rpt_typical-subtyp"/>
</dbReference>
<dbReference type="Gene3D" id="3.30.470.20">
    <property type="entry name" value="ATP-grasp fold, B domain"/>
    <property type="match status" value="1"/>
</dbReference>
<evidence type="ECO:0000256" key="17">
    <source>
        <dbReference type="SAM" id="MobiDB-lite"/>
    </source>
</evidence>
<evidence type="ECO:0000256" key="15">
    <source>
        <dbReference type="PROSITE-ProRule" id="PRU00409"/>
    </source>
</evidence>
<dbReference type="Pfam" id="PF00560">
    <property type="entry name" value="LRR_1"/>
    <property type="match status" value="2"/>
</dbReference>
<feature type="domain" description="BPL/LPL catalytic" evidence="25">
    <location>
        <begin position="1361"/>
        <end position="1537"/>
    </location>
</feature>
<comment type="pathway">
    <text evidence="3">Protein modification; protein lipoylation via exogenous pathway; protein N(6)-(lipoyl)lysine from lipoate: step 2/2.</text>
</comment>
<evidence type="ECO:0000256" key="1">
    <source>
        <dbReference type="ARBA" id="ARBA00001936"/>
    </source>
</evidence>
<evidence type="ECO:0000256" key="2">
    <source>
        <dbReference type="ARBA" id="ARBA00001953"/>
    </source>
</evidence>
<dbReference type="Pfam" id="PF13855">
    <property type="entry name" value="LRR_8"/>
    <property type="match status" value="2"/>
</dbReference>
<evidence type="ECO:0000259" key="25">
    <source>
        <dbReference type="PROSITE" id="PS51733"/>
    </source>
</evidence>
<dbReference type="InterPro" id="IPR005481">
    <property type="entry name" value="BC-like_N"/>
</dbReference>
<dbReference type="InterPro" id="IPR001611">
    <property type="entry name" value="Leu-rich_rpt"/>
</dbReference>
<dbReference type="Pfam" id="PF01039">
    <property type="entry name" value="Carboxyl_trans"/>
    <property type="match status" value="1"/>
</dbReference>
<dbReference type="Gene3D" id="2.40.50.100">
    <property type="match status" value="1"/>
</dbReference>
<feature type="compositionally biased region" description="Polar residues" evidence="17">
    <location>
        <begin position="1210"/>
        <end position="1226"/>
    </location>
</feature>
<dbReference type="Pfam" id="PF02786">
    <property type="entry name" value="CPSase_L_D2"/>
    <property type="match status" value="1"/>
</dbReference>
<evidence type="ECO:0000256" key="11">
    <source>
        <dbReference type="ARBA" id="ARBA00022840"/>
    </source>
</evidence>
<comment type="catalytic activity">
    <reaction evidence="14">
        <text>L-lysyl-[lipoyl-carrier protein] + (R)-lipoate + ATP = N(6)-[(R)-lipoyl]-L-lysyl-[lipoyl-carrier protein] + AMP + diphosphate + H(+)</text>
        <dbReference type="Rhea" id="RHEA:49288"/>
        <dbReference type="Rhea" id="RHEA-COMP:10500"/>
        <dbReference type="Rhea" id="RHEA-COMP:10502"/>
        <dbReference type="ChEBI" id="CHEBI:15378"/>
        <dbReference type="ChEBI" id="CHEBI:29969"/>
        <dbReference type="ChEBI" id="CHEBI:30616"/>
        <dbReference type="ChEBI" id="CHEBI:33019"/>
        <dbReference type="ChEBI" id="CHEBI:83088"/>
        <dbReference type="ChEBI" id="CHEBI:83099"/>
        <dbReference type="ChEBI" id="CHEBI:456215"/>
        <dbReference type="EC" id="6.3.1.20"/>
    </reaction>
</comment>
<evidence type="ECO:0000256" key="10">
    <source>
        <dbReference type="ARBA" id="ARBA00022741"/>
    </source>
</evidence>
<dbReference type="InterPro" id="IPR004562">
    <property type="entry name" value="LipoylTrfase_LipoateP_Ligase"/>
</dbReference>
<dbReference type="SMART" id="SM00365">
    <property type="entry name" value="LRR_SD22"/>
    <property type="match status" value="7"/>
</dbReference>
<dbReference type="Pfam" id="PF02785">
    <property type="entry name" value="Biotin_carb_C"/>
    <property type="match status" value="1"/>
</dbReference>
<dbReference type="InterPro" id="IPR032675">
    <property type="entry name" value="LRR_dom_sf"/>
</dbReference>
<keyword evidence="8" id="KW-0433">Leucine-rich repeat</keyword>
<keyword evidence="18" id="KW-1133">Transmembrane helix</keyword>
<dbReference type="PROSITE" id="PS50011">
    <property type="entry name" value="PROTEIN_KINASE_DOM"/>
    <property type="match status" value="1"/>
</dbReference>
<dbReference type="InterPro" id="IPR011009">
    <property type="entry name" value="Kinase-like_dom_sf"/>
</dbReference>
<dbReference type="Pfam" id="PF12799">
    <property type="entry name" value="LRR_4"/>
    <property type="match status" value="1"/>
</dbReference>
<evidence type="ECO:0000256" key="5">
    <source>
        <dbReference type="ARBA" id="ARBA00008242"/>
    </source>
</evidence>
<dbReference type="InterPro" id="IPR011763">
    <property type="entry name" value="COA_CT_C"/>
</dbReference>
<dbReference type="CDD" id="cd16443">
    <property type="entry name" value="LplA"/>
    <property type="match status" value="1"/>
</dbReference>
<dbReference type="SMART" id="SM00878">
    <property type="entry name" value="Biotin_carb_C"/>
    <property type="match status" value="1"/>
</dbReference>
<dbReference type="InterPro" id="IPR017441">
    <property type="entry name" value="Protein_kinase_ATP_BS"/>
</dbReference>